<proteinExistence type="predicted"/>
<protein>
    <submittedName>
        <fullName evidence="1">Uncharacterized protein</fullName>
    </submittedName>
</protein>
<name>A0ACC1HEF2_9FUNG</name>
<gene>
    <name evidence="1" type="ORF">EV182_004143</name>
</gene>
<dbReference type="EMBL" id="JAMZIH010006354">
    <property type="protein sequence ID" value="KAJ1674011.1"/>
    <property type="molecule type" value="Genomic_DNA"/>
</dbReference>
<evidence type="ECO:0000313" key="1">
    <source>
        <dbReference type="EMBL" id="KAJ1674011.1"/>
    </source>
</evidence>
<accession>A0ACC1HEF2</accession>
<sequence>MRNTEVVEGIEKKKDIKTQFTYAEVPSHAQDKNFICRAYHSGKRLESEAYPSKDYAKDDVCAKMLKEWDEYNQSS</sequence>
<evidence type="ECO:0000313" key="2">
    <source>
        <dbReference type="Proteomes" id="UP001145114"/>
    </source>
</evidence>
<dbReference type="Proteomes" id="UP001145114">
    <property type="component" value="Unassembled WGS sequence"/>
</dbReference>
<organism evidence="1 2">
    <name type="scientific">Spiromyces aspiralis</name>
    <dbReference type="NCBI Taxonomy" id="68401"/>
    <lineage>
        <taxon>Eukaryota</taxon>
        <taxon>Fungi</taxon>
        <taxon>Fungi incertae sedis</taxon>
        <taxon>Zoopagomycota</taxon>
        <taxon>Kickxellomycotina</taxon>
        <taxon>Kickxellomycetes</taxon>
        <taxon>Kickxellales</taxon>
        <taxon>Kickxellaceae</taxon>
        <taxon>Spiromyces</taxon>
    </lineage>
</organism>
<reference evidence="1" key="1">
    <citation type="submission" date="2022-06" db="EMBL/GenBank/DDBJ databases">
        <title>Phylogenomic reconstructions and comparative analyses of Kickxellomycotina fungi.</title>
        <authorList>
            <person name="Reynolds N.K."/>
            <person name="Stajich J.E."/>
            <person name="Barry K."/>
            <person name="Grigoriev I.V."/>
            <person name="Crous P."/>
            <person name="Smith M.E."/>
        </authorList>
    </citation>
    <scope>NUCLEOTIDE SEQUENCE</scope>
    <source>
        <strain evidence="1">RSA 2271</strain>
    </source>
</reference>
<keyword evidence="2" id="KW-1185">Reference proteome</keyword>
<comment type="caution">
    <text evidence="1">The sequence shown here is derived from an EMBL/GenBank/DDBJ whole genome shotgun (WGS) entry which is preliminary data.</text>
</comment>